<dbReference type="Pfam" id="PF22486">
    <property type="entry name" value="MATH_2"/>
    <property type="match status" value="1"/>
</dbReference>
<accession>A0A4Y2A9F9</accession>
<dbReference type="InterPro" id="IPR002083">
    <property type="entry name" value="MATH/TRAF_dom"/>
</dbReference>
<evidence type="ECO:0000313" key="3">
    <source>
        <dbReference type="Proteomes" id="UP000499080"/>
    </source>
</evidence>
<organism evidence="2 3">
    <name type="scientific">Araneus ventricosus</name>
    <name type="common">Orbweaver spider</name>
    <name type="synonym">Epeira ventricosa</name>
    <dbReference type="NCBI Taxonomy" id="182803"/>
    <lineage>
        <taxon>Eukaryota</taxon>
        <taxon>Metazoa</taxon>
        <taxon>Ecdysozoa</taxon>
        <taxon>Arthropoda</taxon>
        <taxon>Chelicerata</taxon>
        <taxon>Arachnida</taxon>
        <taxon>Araneae</taxon>
        <taxon>Araneomorphae</taxon>
        <taxon>Entelegynae</taxon>
        <taxon>Araneoidea</taxon>
        <taxon>Araneidae</taxon>
        <taxon>Araneus</taxon>
    </lineage>
</organism>
<sequence length="210" mass="25290">MADMSWQDKRKCFTFIWTLENISYNWQERYESIRSPTFAINELEKSEYHLDLYPRGKDNDNYIDFYLQREGYSPFVNITLVIDCELALLSEDGSVLTSLKIEQCETSADFCRFKEVKDVLNHNRSTYLPEDKLIVRCRIWKSDREMTENVQCFARTRIHIQMHSLLWNIRNFSSIQSEKKCTYQMNLVLDNEVLMTIDLFFKNSYTRRFN</sequence>
<name>A0A4Y2A9F9_ARAVE</name>
<dbReference type="InterPro" id="IPR008974">
    <property type="entry name" value="TRAF-like"/>
</dbReference>
<dbReference type="CDD" id="cd00121">
    <property type="entry name" value="MATH"/>
    <property type="match status" value="1"/>
</dbReference>
<dbReference type="OrthoDB" id="6435602at2759"/>
<evidence type="ECO:0000259" key="1">
    <source>
        <dbReference type="PROSITE" id="PS50144"/>
    </source>
</evidence>
<evidence type="ECO:0000313" key="2">
    <source>
        <dbReference type="EMBL" id="GBL76029.1"/>
    </source>
</evidence>
<dbReference type="Gene3D" id="2.60.210.10">
    <property type="entry name" value="Apoptosis, Tumor Necrosis Factor Receptor Associated Protein 2, Chain A"/>
    <property type="match status" value="1"/>
</dbReference>
<dbReference type="Proteomes" id="UP000499080">
    <property type="component" value="Unassembled WGS sequence"/>
</dbReference>
<dbReference type="AlphaFoldDB" id="A0A4Y2A9F9"/>
<dbReference type="SUPFAM" id="SSF49599">
    <property type="entry name" value="TRAF domain-like"/>
    <property type="match status" value="1"/>
</dbReference>
<protein>
    <recommendedName>
        <fullName evidence="1">MATH domain-containing protein</fullName>
    </recommendedName>
</protein>
<feature type="domain" description="MATH" evidence="1">
    <location>
        <begin position="12"/>
        <end position="139"/>
    </location>
</feature>
<dbReference type="EMBL" id="BGPR01000009">
    <property type="protein sequence ID" value="GBL76029.1"/>
    <property type="molecule type" value="Genomic_DNA"/>
</dbReference>
<gene>
    <name evidence="2" type="ORF">AVEN_234341_1</name>
</gene>
<comment type="caution">
    <text evidence="2">The sequence shown here is derived from an EMBL/GenBank/DDBJ whole genome shotgun (WGS) entry which is preliminary data.</text>
</comment>
<reference evidence="2 3" key="1">
    <citation type="journal article" date="2019" name="Sci. Rep.">
        <title>Orb-weaving spider Araneus ventricosus genome elucidates the spidroin gene catalogue.</title>
        <authorList>
            <person name="Kono N."/>
            <person name="Nakamura H."/>
            <person name="Ohtoshi R."/>
            <person name="Moran D.A.P."/>
            <person name="Shinohara A."/>
            <person name="Yoshida Y."/>
            <person name="Fujiwara M."/>
            <person name="Mori M."/>
            <person name="Tomita M."/>
            <person name="Arakawa K."/>
        </authorList>
    </citation>
    <scope>NUCLEOTIDE SEQUENCE [LARGE SCALE GENOMIC DNA]</scope>
</reference>
<proteinExistence type="predicted"/>
<keyword evidence="3" id="KW-1185">Reference proteome</keyword>
<dbReference type="PROSITE" id="PS50144">
    <property type="entry name" value="MATH"/>
    <property type="match status" value="1"/>
</dbReference>